<proteinExistence type="predicted"/>
<feature type="region of interest" description="Disordered" evidence="1">
    <location>
        <begin position="105"/>
        <end position="136"/>
    </location>
</feature>
<comment type="caution">
    <text evidence="2">The sequence shown here is derived from an EMBL/GenBank/DDBJ whole genome shotgun (WGS) entry which is preliminary data.</text>
</comment>
<protein>
    <submittedName>
        <fullName evidence="2">Uncharacterized protein</fullName>
    </submittedName>
</protein>
<accession>A0ABD2W7D4</accession>
<name>A0ABD2W7D4_9HYME</name>
<dbReference type="EMBL" id="JBJJXI010000128">
    <property type="protein sequence ID" value="KAL3388776.1"/>
    <property type="molecule type" value="Genomic_DNA"/>
</dbReference>
<dbReference type="Proteomes" id="UP001627154">
    <property type="component" value="Unassembled WGS sequence"/>
</dbReference>
<organism evidence="2 3">
    <name type="scientific">Trichogramma kaykai</name>
    <dbReference type="NCBI Taxonomy" id="54128"/>
    <lineage>
        <taxon>Eukaryota</taxon>
        <taxon>Metazoa</taxon>
        <taxon>Ecdysozoa</taxon>
        <taxon>Arthropoda</taxon>
        <taxon>Hexapoda</taxon>
        <taxon>Insecta</taxon>
        <taxon>Pterygota</taxon>
        <taxon>Neoptera</taxon>
        <taxon>Endopterygota</taxon>
        <taxon>Hymenoptera</taxon>
        <taxon>Apocrita</taxon>
        <taxon>Proctotrupomorpha</taxon>
        <taxon>Chalcidoidea</taxon>
        <taxon>Trichogrammatidae</taxon>
        <taxon>Trichogramma</taxon>
    </lineage>
</organism>
<evidence type="ECO:0000313" key="2">
    <source>
        <dbReference type="EMBL" id="KAL3388776.1"/>
    </source>
</evidence>
<evidence type="ECO:0000313" key="3">
    <source>
        <dbReference type="Proteomes" id="UP001627154"/>
    </source>
</evidence>
<feature type="compositionally biased region" description="Basic and acidic residues" evidence="1">
    <location>
        <begin position="127"/>
        <end position="136"/>
    </location>
</feature>
<reference evidence="2 3" key="1">
    <citation type="journal article" date="2024" name="bioRxiv">
        <title>A reference genome for Trichogramma kaykai: A tiny desert-dwelling parasitoid wasp with competing sex-ratio distorters.</title>
        <authorList>
            <person name="Culotta J."/>
            <person name="Lindsey A.R."/>
        </authorList>
    </citation>
    <scope>NUCLEOTIDE SEQUENCE [LARGE SCALE GENOMIC DNA]</scope>
    <source>
        <strain evidence="2 3">KSX58</strain>
    </source>
</reference>
<keyword evidence="3" id="KW-1185">Reference proteome</keyword>
<gene>
    <name evidence="2" type="ORF">TKK_016203</name>
</gene>
<evidence type="ECO:0000256" key="1">
    <source>
        <dbReference type="SAM" id="MobiDB-lite"/>
    </source>
</evidence>
<dbReference type="AlphaFoldDB" id="A0ABD2W7D4"/>
<sequence length="136" mass="15971">MRALDDLLNIPLGNFINFNQFVHSTSYSVYLVPACRGCCKHHVYFRWQDQKKENQKRYVSSFDVLHMYFSCSCKTEVYVSKNDRFSNIGRIPIVRPSRVLLFSSKSSRQSCHAENRRQKTSKKKKLNKAESKSSEH</sequence>